<keyword evidence="3" id="KW-1185">Reference proteome</keyword>
<dbReference type="Gene3D" id="3.40.50.12230">
    <property type="match status" value="1"/>
</dbReference>
<comment type="caution">
    <text evidence="2">The sequence shown here is derived from an EMBL/GenBank/DDBJ whole genome shotgun (WGS) entry which is preliminary data.</text>
</comment>
<organism evidence="2 3">
    <name type="scientific">Methanocalculus chunghsingensis</name>
    <dbReference type="NCBI Taxonomy" id="156457"/>
    <lineage>
        <taxon>Archaea</taxon>
        <taxon>Methanobacteriati</taxon>
        <taxon>Methanobacteriota</taxon>
        <taxon>Stenosarchaea group</taxon>
        <taxon>Methanomicrobia</taxon>
        <taxon>Methanomicrobiales</taxon>
        <taxon>Methanocalculaceae</taxon>
        <taxon>Methanocalculus</taxon>
    </lineage>
</organism>
<gene>
    <name evidence="2" type="ORF">RJ53_08255</name>
</gene>
<accession>A0A8J7WB43</accession>
<dbReference type="Proteomes" id="UP000730161">
    <property type="component" value="Unassembled WGS sequence"/>
</dbReference>
<evidence type="ECO:0000313" key="2">
    <source>
        <dbReference type="EMBL" id="MBR1369483.1"/>
    </source>
</evidence>
<protein>
    <recommendedName>
        <fullName evidence="1">Formyl transferase N-terminal domain-containing protein</fullName>
    </recommendedName>
</protein>
<dbReference type="AlphaFoldDB" id="A0A8J7WB43"/>
<feature type="domain" description="Formyl transferase N-terminal" evidence="1">
    <location>
        <begin position="75"/>
        <end position="177"/>
    </location>
</feature>
<dbReference type="SUPFAM" id="SSF53328">
    <property type="entry name" value="Formyltransferase"/>
    <property type="match status" value="1"/>
</dbReference>
<dbReference type="PANTHER" id="PTHR11138:SF5">
    <property type="entry name" value="METHIONYL-TRNA FORMYLTRANSFERASE, MITOCHONDRIAL"/>
    <property type="match status" value="1"/>
</dbReference>
<name>A0A8J7WB43_9EURY</name>
<dbReference type="Pfam" id="PF00551">
    <property type="entry name" value="Formyl_trans_N"/>
    <property type="match status" value="1"/>
</dbReference>
<sequence length="314" mass="35783">MNIIIITQGIPPPVHALLQSRHHITGIVEDSPRIPPSGLKRSIQNIISTLKPGTRTLASLCQENAIPYFYLDNNQESLREWVRSIDPDLIIIYSMSHLLRAEIISIPPYGAINIHPSLLPSYRGPDPIFWMYYTMEKRGGITIYFIDEGEDTGDIIYQESFEIPPGSNGQDLQHEIVEKIGVPLLLQAIDAIERGDAPRIRQPAESPTIRARYILPEEQKGMIDWENWEIQRIWHLMRGCAKCKKLVAPPTGLYTGQRWKIGEYRICDTTNLNKGVVLQKSEGYCVAGRDGIIYLTIDFDIKKTIHHFFDTLIP</sequence>
<proteinExistence type="predicted"/>
<dbReference type="GO" id="GO:0004479">
    <property type="term" value="F:methionyl-tRNA formyltransferase activity"/>
    <property type="evidence" value="ECO:0007669"/>
    <property type="project" value="TreeGrafter"/>
</dbReference>
<dbReference type="InterPro" id="IPR036477">
    <property type="entry name" value="Formyl_transf_N_sf"/>
</dbReference>
<dbReference type="GO" id="GO:0005829">
    <property type="term" value="C:cytosol"/>
    <property type="evidence" value="ECO:0007669"/>
    <property type="project" value="TreeGrafter"/>
</dbReference>
<dbReference type="PANTHER" id="PTHR11138">
    <property type="entry name" value="METHIONYL-TRNA FORMYLTRANSFERASE"/>
    <property type="match status" value="1"/>
</dbReference>
<dbReference type="InterPro" id="IPR002376">
    <property type="entry name" value="Formyl_transf_N"/>
</dbReference>
<evidence type="ECO:0000313" key="3">
    <source>
        <dbReference type="Proteomes" id="UP000730161"/>
    </source>
</evidence>
<reference evidence="2" key="1">
    <citation type="submission" date="2014-12" db="EMBL/GenBank/DDBJ databases">
        <authorList>
            <person name="Huang H.-H."/>
            <person name="Chen S.-C."/>
            <person name="Lai M.-C."/>
        </authorList>
    </citation>
    <scope>NUCLEOTIDE SEQUENCE</scope>
    <source>
        <strain evidence="2">K1F9705b</strain>
    </source>
</reference>
<evidence type="ECO:0000259" key="1">
    <source>
        <dbReference type="Pfam" id="PF00551"/>
    </source>
</evidence>
<dbReference type="EMBL" id="JWHL01000013">
    <property type="protein sequence ID" value="MBR1369483.1"/>
    <property type="molecule type" value="Genomic_DNA"/>
</dbReference>